<evidence type="ECO:0000313" key="1">
    <source>
        <dbReference type="EMBL" id="MBM7570135.1"/>
    </source>
</evidence>
<keyword evidence="2" id="KW-1185">Reference proteome</keyword>
<proteinExistence type="predicted"/>
<protein>
    <submittedName>
        <fullName evidence="1">Uncharacterized protein</fullName>
    </submittedName>
</protein>
<gene>
    <name evidence="1" type="ORF">JOC48_000613</name>
</gene>
<sequence length="34" mass="3883">MAPDEKVLSFEYREGYVHTSVTVLDGHAMLVLQF</sequence>
<evidence type="ECO:0000313" key="2">
    <source>
        <dbReference type="Proteomes" id="UP001296943"/>
    </source>
</evidence>
<name>A0ABS2MWQ8_9BACI</name>
<dbReference type="EMBL" id="JAFBDR010000002">
    <property type="protein sequence ID" value="MBM7570135.1"/>
    <property type="molecule type" value="Genomic_DNA"/>
</dbReference>
<reference evidence="1 2" key="1">
    <citation type="submission" date="2021-01" db="EMBL/GenBank/DDBJ databases">
        <title>Genomic Encyclopedia of Type Strains, Phase IV (KMG-IV): sequencing the most valuable type-strain genomes for metagenomic binning, comparative biology and taxonomic classification.</title>
        <authorList>
            <person name="Goeker M."/>
        </authorList>
    </citation>
    <scope>NUCLEOTIDE SEQUENCE [LARGE SCALE GENOMIC DNA]</scope>
    <source>
        <strain evidence="1 2">DSM 23711</strain>
    </source>
</reference>
<organism evidence="1 2">
    <name type="scientific">Aquibacillus albus</name>
    <dbReference type="NCBI Taxonomy" id="1168171"/>
    <lineage>
        <taxon>Bacteria</taxon>
        <taxon>Bacillati</taxon>
        <taxon>Bacillota</taxon>
        <taxon>Bacilli</taxon>
        <taxon>Bacillales</taxon>
        <taxon>Bacillaceae</taxon>
        <taxon>Aquibacillus</taxon>
    </lineage>
</organism>
<dbReference type="Proteomes" id="UP001296943">
    <property type="component" value="Unassembled WGS sequence"/>
</dbReference>
<accession>A0ABS2MWQ8</accession>
<comment type="caution">
    <text evidence="1">The sequence shown here is derived from an EMBL/GenBank/DDBJ whole genome shotgun (WGS) entry which is preliminary data.</text>
</comment>